<accession>A0A5E4PRZ2</accession>
<evidence type="ECO:0000313" key="2">
    <source>
        <dbReference type="Proteomes" id="UP000324832"/>
    </source>
</evidence>
<dbReference type="AlphaFoldDB" id="A0A5E4PRZ2"/>
<dbReference type="EMBL" id="FZQP02000206">
    <property type="protein sequence ID" value="VVC87862.1"/>
    <property type="molecule type" value="Genomic_DNA"/>
</dbReference>
<gene>
    <name evidence="1" type="ORF">LSINAPIS_LOCUS1374</name>
</gene>
<protein>
    <submittedName>
        <fullName evidence="1">Uncharacterized protein</fullName>
    </submittedName>
</protein>
<dbReference type="Proteomes" id="UP000324832">
    <property type="component" value="Unassembled WGS sequence"/>
</dbReference>
<reference evidence="1 2" key="1">
    <citation type="submission" date="2017-07" db="EMBL/GenBank/DDBJ databases">
        <authorList>
            <person name="Talla V."/>
            <person name="Backstrom N."/>
        </authorList>
    </citation>
    <scope>NUCLEOTIDE SEQUENCE [LARGE SCALE GENOMIC DNA]</scope>
</reference>
<proteinExistence type="predicted"/>
<keyword evidence="2" id="KW-1185">Reference proteome</keyword>
<name>A0A5E4PRZ2_9NEOP</name>
<organism evidence="1 2">
    <name type="scientific">Leptidea sinapis</name>
    <dbReference type="NCBI Taxonomy" id="189913"/>
    <lineage>
        <taxon>Eukaryota</taxon>
        <taxon>Metazoa</taxon>
        <taxon>Ecdysozoa</taxon>
        <taxon>Arthropoda</taxon>
        <taxon>Hexapoda</taxon>
        <taxon>Insecta</taxon>
        <taxon>Pterygota</taxon>
        <taxon>Neoptera</taxon>
        <taxon>Endopterygota</taxon>
        <taxon>Lepidoptera</taxon>
        <taxon>Glossata</taxon>
        <taxon>Ditrysia</taxon>
        <taxon>Papilionoidea</taxon>
        <taxon>Pieridae</taxon>
        <taxon>Dismorphiinae</taxon>
        <taxon>Leptidea</taxon>
    </lineage>
</organism>
<evidence type="ECO:0000313" key="1">
    <source>
        <dbReference type="EMBL" id="VVC87862.1"/>
    </source>
</evidence>
<sequence length="67" mass="7800">MQSMKGWRSTYRSQKQLKSGFELKGETIAGIFLVVAVRWMENTLIYSNHNTLEVISIFIKVTLVLFF</sequence>